<dbReference type="GO" id="GO:0006952">
    <property type="term" value="P:defense response"/>
    <property type="evidence" value="ECO:0007669"/>
    <property type="project" value="UniProtKB-KW"/>
</dbReference>
<dbReference type="PANTHER" id="PTHR31942">
    <property type="entry name" value="MLO-LIKE PROTEIN 1"/>
    <property type="match status" value="1"/>
</dbReference>
<dbReference type="Proteomes" id="UP000236161">
    <property type="component" value="Unassembled WGS sequence"/>
</dbReference>
<comment type="similarity">
    <text evidence="2">Belongs to the MLO family.</text>
</comment>
<name>A0A2I0AU83_9ASPA</name>
<evidence type="ECO:0000256" key="2">
    <source>
        <dbReference type="ARBA" id="ARBA00006574"/>
    </source>
</evidence>
<dbReference type="STRING" id="1088818.A0A2I0AU83"/>
<feature type="compositionally biased region" description="Low complexity" evidence="8">
    <location>
        <begin position="215"/>
        <end position="234"/>
    </location>
</feature>
<dbReference type="AlphaFoldDB" id="A0A2I0AU83"/>
<reference evidence="10 11" key="1">
    <citation type="journal article" date="2017" name="Nature">
        <title>The Apostasia genome and the evolution of orchids.</title>
        <authorList>
            <person name="Zhang G.Q."/>
            <person name="Liu K.W."/>
            <person name="Li Z."/>
            <person name="Lohaus R."/>
            <person name="Hsiao Y.Y."/>
            <person name="Niu S.C."/>
            <person name="Wang J.Y."/>
            <person name="Lin Y.C."/>
            <person name="Xu Q."/>
            <person name="Chen L.J."/>
            <person name="Yoshida K."/>
            <person name="Fujiwara S."/>
            <person name="Wang Z.W."/>
            <person name="Zhang Y.Q."/>
            <person name="Mitsuda N."/>
            <person name="Wang M."/>
            <person name="Liu G.H."/>
            <person name="Pecoraro L."/>
            <person name="Huang H.X."/>
            <person name="Xiao X.J."/>
            <person name="Lin M."/>
            <person name="Wu X.Y."/>
            <person name="Wu W.L."/>
            <person name="Chen Y.Y."/>
            <person name="Chang S.B."/>
            <person name="Sakamoto S."/>
            <person name="Ohme-Takagi M."/>
            <person name="Yagi M."/>
            <person name="Zeng S.J."/>
            <person name="Shen C.Y."/>
            <person name="Yeh C.M."/>
            <person name="Luo Y.B."/>
            <person name="Tsai W.C."/>
            <person name="Van de Peer Y."/>
            <person name="Liu Z.J."/>
        </authorList>
    </citation>
    <scope>NUCLEOTIDE SEQUENCE [LARGE SCALE GENOMIC DNA]</scope>
    <source>
        <strain evidence="11">cv. Shenzhen</strain>
        <tissue evidence="10">Stem</tissue>
    </source>
</reference>
<evidence type="ECO:0000256" key="7">
    <source>
        <dbReference type="ARBA" id="ARBA00023265"/>
    </source>
</evidence>
<organism evidence="10 11">
    <name type="scientific">Apostasia shenzhenica</name>
    <dbReference type="NCBI Taxonomy" id="1088818"/>
    <lineage>
        <taxon>Eukaryota</taxon>
        <taxon>Viridiplantae</taxon>
        <taxon>Streptophyta</taxon>
        <taxon>Embryophyta</taxon>
        <taxon>Tracheophyta</taxon>
        <taxon>Spermatophyta</taxon>
        <taxon>Magnoliopsida</taxon>
        <taxon>Liliopsida</taxon>
        <taxon>Asparagales</taxon>
        <taxon>Orchidaceae</taxon>
        <taxon>Apostasioideae</taxon>
        <taxon>Apostasia</taxon>
    </lineage>
</organism>
<keyword evidence="7" id="KW-0568">Pathogenesis-related protein</keyword>
<evidence type="ECO:0000256" key="4">
    <source>
        <dbReference type="ARBA" id="ARBA00022821"/>
    </source>
</evidence>
<evidence type="ECO:0000256" key="8">
    <source>
        <dbReference type="SAM" id="MobiDB-lite"/>
    </source>
</evidence>
<dbReference type="PANTHER" id="PTHR31942:SF72">
    <property type="entry name" value="MLO-LIKE PROTEIN"/>
    <property type="match status" value="1"/>
</dbReference>
<evidence type="ECO:0000256" key="6">
    <source>
        <dbReference type="ARBA" id="ARBA00023136"/>
    </source>
</evidence>
<dbReference type="OrthoDB" id="1388414at2759"/>
<evidence type="ECO:0000313" key="10">
    <source>
        <dbReference type="EMBL" id="PKA59101.1"/>
    </source>
</evidence>
<evidence type="ECO:0000256" key="5">
    <source>
        <dbReference type="ARBA" id="ARBA00022989"/>
    </source>
</evidence>
<dbReference type="InterPro" id="IPR004326">
    <property type="entry name" value="Mlo"/>
</dbReference>
<gene>
    <name evidence="10" type="primary">MLO6</name>
    <name evidence="10" type="ORF">AXF42_Ash001194</name>
</gene>
<keyword evidence="6" id="KW-0472">Membrane</keyword>
<evidence type="ECO:0000256" key="9">
    <source>
        <dbReference type="SAM" id="SignalP"/>
    </source>
</evidence>
<dbReference type="EMBL" id="KZ451950">
    <property type="protein sequence ID" value="PKA59101.1"/>
    <property type="molecule type" value="Genomic_DNA"/>
</dbReference>
<keyword evidence="4" id="KW-0611">Plant defense</keyword>
<evidence type="ECO:0000256" key="3">
    <source>
        <dbReference type="ARBA" id="ARBA00022692"/>
    </source>
</evidence>
<accession>A0A2I0AU83</accession>
<dbReference type="Pfam" id="PF03094">
    <property type="entry name" value="Mlo"/>
    <property type="match status" value="2"/>
</dbReference>
<sequence>MLAVSLVASSLLTLRLGEIKVCFVRLFTGSILRADYYALRTGFIAVIITKMCLQGSRNAVIVSGDVFVNLNDELFWFGRPRWLLISWLASIGSKMGSSMRETIFADRMMEGLKNWHSMAKKSLESNGIASSSSQSISRSPSPVMRPIPIPRAGSSWLTLPSPTSSESDSAASLSPLWSPLPLLQSGRASSSKGKELPLSVARSAGSLWMTPQPLPRSSESPAANSSSSSRSPLHSFRRAGGRFSKGKELSLTMPSAESFSSAFRAVSAGEFGLRRSSGLSRLPGSSPSFEFPTGMRELMEIQRVTEEMIGPSSRSSFEGGELSFRAWWKQEIIFPSGWRSPSSSRD</sequence>
<keyword evidence="11" id="KW-1185">Reference proteome</keyword>
<keyword evidence="9" id="KW-0732">Signal</keyword>
<evidence type="ECO:0000256" key="1">
    <source>
        <dbReference type="ARBA" id="ARBA00004141"/>
    </source>
</evidence>
<keyword evidence="3" id="KW-0812">Transmembrane</keyword>
<comment type="subcellular location">
    <subcellularLocation>
        <location evidence="1">Membrane</location>
        <topology evidence="1">Multi-pass membrane protein</topology>
    </subcellularLocation>
</comment>
<proteinExistence type="inferred from homology"/>
<feature type="region of interest" description="Disordered" evidence="8">
    <location>
        <begin position="207"/>
        <end position="239"/>
    </location>
</feature>
<evidence type="ECO:0000313" key="11">
    <source>
        <dbReference type="Proteomes" id="UP000236161"/>
    </source>
</evidence>
<keyword evidence="5" id="KW-1133">Transmembrane helix</keyword>
<feature type="chain" id="PRO_5014191717" evidence="9">
    <location>
        <begin position="18"/>
        <end position="346"/>
    </location>
</feature>
<protein>
    <submittedName>
        <fullName evidence="10">MLO-like protein 6</fullName>
    </submittedName>
</protein>
<dbReference type="GO" id="GO:0016020">
    <property type="term" value="C:membrane"/>
    <property type="evidence" value="ECO:0007669"/>
    <property type="project" value="UniProtKB-SubCell"/>
</dbReference>
<feature type="signal peptide" evidence="9">
    <location>
        <begin position="1"/>
        <end position="17"/>
    </location>
</feature>